<keyword evidence="2" id="KW-1185">Reference proteome</keyword>
<feature type="non-terminal residue" evidence="1">
    <location>
        <position position="1"/>
    </location>
</feature>
<accession>A0ACA9RVJ0</accession>
<comment type="caution">
    <text evidence="1">The sequence shown here is derived from an EMBL/GenBank/DDBJ whole genome shotgun (WGS) entry which is preliminary data.</text>
</comment>
<gene>
    <name evidence="1" type="ORF">RPERSI_LOCUS23297</name>
</gene>
<feature type="non-terminal residue" evidence="1">
    <location>
        <position position="47"/>
    </location>
</feature>
<sequence length="47" mass="4806">SVLLSVKFDLSPSASLSSFSFSSLLDSCAYLLIAILSPDTGSSATCC</sequence>
<reference evidence="1" key="1">
    <citation type="submission" date="2021-06" db="EMBL/GenBank/DDBJ databases">
        <authorList>
            <person name="Kallberg Y."/>
            <person name="Tangrot J."/>
            <person name="Rosling A."/>
        </authorList>
    </citation>
    <scope>NUCLEOTIDE SEQUENCE</scope>
    <source>
        <strain evidence="1">MA461A</strain>
    </source>
</reference>
<dbReference type="EMBL" id="CAJVQC010072313">
    <property type="protein sequence ID" value="CAG8811397.1"/>
    <property type="molecule type" value="Genomic_DNA"/>
</dbReference>
<evidence type="ECO:0000313" key="1">
    <source>
        <dbReference type="EMBL" id="CAG8811397.1"/>
    </source>
</evidence>
<evidence type="ECO:0000313" key="2">
    <source>
        <dbReference type="Proteomes" id="UP000789920"/>
    </source>
</evidence>
<dbReference type="Proteomes" id="UP000789920">
    <property type="component" value="Unassembled WGS sequence"/>
</dbReference>
<name>A0ACA9RVJ0_9GLOM</name>
<organism evidence="1 2">
    <name type="scientific">Racocetra persica</name>
    <dbReference type="NCBI Taxonomy" id="160502"/>
    <lineage>
        <taxon>Eukaryota</taxon>
        <taxon>Fungi</taxon>
        <taxon>Fungi incertae sedis</taxon>
        <taxon>Mucoromycota</taxon>
        <taxon>Glomeromycotina</taxon>
        <taxon>Glomeromycetes</taxon>
        <taxon>Diversisporales</taxon>
        <taxon>Gigasporaceae</taxon>
        <taxon>Racocetra</taxon>
    </lineage>
</organism>
<proteinExistence type="predicted"/>
<protein>
    <submittedName>
        <fullName evidence="1">6697_t:CDS:1</fullName>
    </submittedName>
</protein>